<dbReference type="Proteomes" id="UP000449092">
    <property type="component" value="Unassembled WGS sequence"/>
</dbReference>
<dbReference type="InterPro" id="IPR043472">
    <property type="entry name" value="Macro_dom-like"/>
</dbReference>
<keyword evidence="7" id="KW-0464">Manganese</keyword>
<feature type="active site" evidence="7">
    <location>
        <position position="348"/>
    </location>
</feature>
<keyword evidence="7" id="KW-0963">Cytoplasm</keyword>
<dbReference type="InterPro" id="IPR008283">
    <property type="entry name" value="Peptidase_M17_N"/>
</dbReference>
<feature type="binding site" evidence="7">
    <location>
        <position position="262"/>
    </location>
    <ligand>
        <name>Mn(2+)</name>
        <dbReference type="ChEBI" id="CHEBI:29035"/>
        <label>2</label>
    </ligand>
</feature>
<dbReference type="InterPro" id="IPR000819">
    <property type="entry name" value="Peptidase_M17_C"/>
</dbReference>
<comment type="similarity">
    <text evidence="3 7">Belongs to the peptidase M17 family.</text>
</comment>
<reference evidence="9 10" key="1">
    <citation type="submission" date="2019-09" db="EMBL/GenBank/DDBJ databases">
        <title>Characterisation of the sponge microbiome using genome-centric metagenomics.</title>
        <authorList>
            <person name="Engelberts J.P."/>
            <person name="Robbins S.J."/>
            <person name="De Goeij J.M."/>
            <person name="Aranda M."/>
            <person name="Bell S.C."/>
            <person name="Webster N.S."/>
        </authorList>
    </citation>
    <scope>NUCLEOTIDE SEQUENCE [LARGE SCALE GENOMIC DNA]</scope>
    <source>
        <strain evidence="9">SB0662_bin_43</strain>
    </source>
</reference>
<evidence type="ECO:0000256" key="5">
    <source>
        <dbReference type="ARBA" id="ARBA00022670"/>
    </source>
</evidence>
<comment type="function">
    <text evidence="7">Presumably involved in the processing and regular turnover of intracellular proteins. Catalyzes the removal of unsubstituted N-terminal amino acids from various peptides.</text>
</comment>
<accession>A0A845DJ95</accession>
<feature type="binding site" evidence="7">
    <location>
        <position position="346"/>
    </location>
    <ligand>
        <name>Mn(2+)</name>
        <dbReference type="ChEBI" id="CHEBI:29035"/>
        <label>2</label>
    </ligand>
</feature>
<comment type="subcellular location">
    <subcellularLocation>
        <location evidence="7">Cytoplasm</location>
    </subcellularLocation>
</comment>
<organism evidence="9 10">
    <name type="scientific">Candidatus Spechtbacteria bacterium SB0662_bin_43</name>
    <dbReference type="NCBI Taxonomy" id="2604897"/>
    <lineage>
        <taxon>Bacteria</taxon>
        <taxon>Candidatus Spechtiibacteriota</taxon>
    </lineage>
</organism>
<dbReference type="Gene3D" id="3.40.630.10">
    <property type="entry name" value="Zn peptidases"/>
    <property type="match status" value="1"/>
</dbReference>
<evidence type="ECO:0000256" key="3">
    <source>
        <dbReference type="ARBA" id="ARBA00009528"/>
    </source>
</evidence>
<dbReference type="PANTHER" id="PTHR11963:SF23">
    <property type="entry name" value="CYTOSOL AMINOPEPTIDASE"/>
    <property type="match status" value="1"/>
</dbReference>
<evidence type="ECO:0000256" key="7">
    <source>
        <dbReference type="HAMAP-Rule" id="MF_00181"/>
    </source>
</evidence>
<dbReference type="InterPro" id="IPR023042">
    <property type="entry name" value="Peptidase_M17_leu_NH2_pept"/>
</dbReference>
<proteinExistence type="inferred from homology"/>
<feature type="binding site" evidence="7">
    <location>
        <position position="267"/>
    </location>
    <ligand>
        <name>Mn(2+)</name>
        <dbReference type="ChEBI" id="CHEBI:29035"/>
        <label>2</label>
    </ligand>
</feature>
<protein>
    <recommendedName>
        <fullName evidence="7">Probable cytosol aminopeptidase</fullName>
        <ecNumber evidence="7">3.4.11.1</ecNumber>
    </recommendedName>
    <alternativeName>
        <fullName evidence="7">Leucine aminopeptidase</fullName>
        <shortName evidence="7">LAP</shortName>
        <ecNumber evidence="7">3.4.11.10</ecNumber>
    </alternativeName>
    <alternativeName>
        <fullName evidence="7">Leucyl aminopeptidase</fullName>
    </alternativeName>
</protein>
<comment type="caution">
    <text evidence="9">The sequence shown here is derived from an EMBL/GenBank/DDBJ whole genome shotgun (WGS) entry which is preliminary data.</text>
</comment>
<dbReference type="Pfam" id="PF02789">
    <property type="entry name" value="Peptidase_M17_N"/>
    <property type="match status" value="1"/>
</dbReference>
<dbReference type="PROSITE" id="PS00631">
    <property type="entry name" value="CYTOSOL_AP"/>
    <property type="match status" value="1"/>
</dbReference>
<dbReference type="EC" id="3.4.11.1" evidence="7"/>
<dbReference type="EC" id="3.4.11.10" evidence="7"/>
<dbReference type="SUPFAM" id="SSF53187">
    <property type="entry name" value="Zn-dependent exopeptidases"/>
    <property type="match status" value="1"/>
</dbReference>
<gene>
    <name evidence="7" type="primary">pepA</name>
    <name evidence="9" type="ORF">F4X82_01975</name>
</gene>
<dbReference type="Gene3D" id="3.40.220.10">
    <property type="entry name" value="Leucine Aminopeptidase, subunit E, domain 1"/>
    <property type="match status" value="1"/>
</dbReference>
<name>A0A845DJ95_9BACT</name>
<dbReference type="CDD" id="cd00433">
    <property type="entry name" value="Peptidase_M17"/>
    <property type="match status" value="1"/>
</dbReference>
<dbReference type="EMBL" id="VXOY01000015">
    <property type="protein sequence ID" value="MYE38266.1"/>
    <property type="molecule type" value="Genomic_DNA"/>
</dbReference>
<dbReference type="InterPro" id="IPR011356">
    <property type="entry name" value="Leucine_aapep/pepB"/>
</dbReference>
<evidence type="ECO:0000313" key="9">
    <source>
        <dbReference type="EMBL" id="MYE38266.1"/>
    </source>
</evidence>
<feature type="binding site" evidence="7">
    <location>
        <position position="285"/>
    </location>
    <ligand>
        <name>Mn(2+)</name>
        <dbReference type="ChEBI" id="CHEBI:29035"/>
        <label>2</label>
    </ligand>
</feature>
<keyword evidence="6 7" id="KW-0378">Hydrolase</keyword>
<dbReference type="GO" id="GO:0006508">
    <property type="term" value="P:proteolysis"/>
    <property type="evidence" value="ECO:0007669"/>
    <property type="project" value="UniProtKB-KW"/>
</dbReference>
<feature type="domain" description="Cytosol aminopeptidase" evidence="8">
    <location>
        <begin position="342"/>
        <end position="349"/>
    </location>
</feature>
<feature type="binding site" evidence="7">
    <location>
        <position position="346"/>
    </location>
    <ligand>
        <name>Mn(2+)</name>
        <dbReference type="ChEBI" id="CHEBI:29035"/>
        <label>1</label>
    </ligand>
</feature>
<feature type="binding site" evidence="7">
    <location>
        <position position="267"/>
    </location>
    <ligand>
        <name>Mn(2+)</name>
        <dbReference type="ChEBI" id="CHEBI:29035"/>
        <label>1</label>
    </ligand>
</feature>
<evidence type="ECO:0000256" key="6">
    <source>
        <dbReference type="ARBA" id="ARBA00022801"/>
    </source>
</evidence>
<evidence type="ECO:0000256" key="2">
    <source>
        <dbReference type="ARBA" id="ARBA00000967"/>
    </source>
</evidence>
<dbReference type="PANTHER" id="PTHR11963">
    <property type="entry name" value="LEUCINE AMINOPEPTIDASE-RELATED"/>
    <property type="match status" value="1"/>
</dbReference>
<keyword evidence="5 7" id="KW-0645">Protease</keyword>
<evidence type="ECO:0000256" key="1">
    <source>
        <dbReference type="ARBA" id="ARBA00000135"/>
    </source>
</evidence>
<sequence length="495" mass="54127">MKLLCSSFQEHKNAVVIPLFEDKTIAKDVRTCFSNEEMGTIQLFLKQEREWNRGAVHYLFLPNGTHILFVAKGTKEKWSIRNTRVVSRCIVAHLKQLRISEASVDCRALLVDGYDEEEIFELVATEMMMADFSFDTYKQSGRQEKQHEMIVHLAVAGSASKKKALTSAVERGSIIGEEVNSARVLSNTPGSDMTPDIFADRAQKECETHGVTIEVWDENKIQDMGMGGVWGVGKGSVIKPRFLILKYEPNARQSQPLVFAGKGVTFDTGGLNVKPGNAMYEMHMDMSGASAVVRSIIGIARLGVPVNAIGLVPVVENAVSGESYKPGDILTSITGKTIEVLNTDAEGRVILADALGYAQQLNPKLVIDIATLTGAALAALGVQANAFFTNNQESEGLIRDLGEKSGDYMWQLPLWEEYEQEVKGVFGDVANTGKSRYGGTIAGAMFLKEFVDYPWAHIDMAPTMVSSDGDYLAKGAKGTGVRFLIAVARHFAAKK</sequence>
<dbReference type="HAMAP" id="MF_00181">
    <property type="entry name" value="Cytosol_peptidase_M17"/>
    <property type="match status" value="1"/>
</dbReference>
<dbReference type="PRINTS" id="PR00481">
    <property type="entry name" value="LAMNOPPTDASE"/>
</dbReference>
<dbReference type="GO" id="GO:0030145">
    <property type="term" value="F:manganese ion binding"/>
    <property type="evidence" value="ECO:0007669"/>
    <property type="project" value="UniProtKB-UniRule"/>
</dbReference>
<comment type="catalytic activity">
    <reaction evidence="1 7">
        <text>Release of an N-terminal amino acid, Xaa-|-Yaa-, in which Xaa is preferably Leu, but may be other amino acids including Pro although not Arg or Lys, and Yaa may be Pro. Amino acid amides and methyl esters are also readily hydrolyzed, but rates on arylamides are exceedingly low.</text>
        <dbReference type="EC" id="3.4.11.1"/>
    </reaction>
</comment>
<comment type="catalytic activity">
    <reaction evidence="2 7">
        <text>Release of an N-terminal amino acid, preferentially leucine, but not glutamic or aspartic acids.</text>
        <dbReference type="EC" id="3.4.11.10"/>
    </reaction>
</comment>
<dbReference type="GO" id="GO:0005737">
    <property type="term" value="C:cytoplasm"/>
    <property type="evidence" value="ECO:0007669"/>
    <property type="project" value="UniProtKB-SubCell"/>
</dbReference>
<evidence type="ECO:0000313" key="10">
    <source>
        <dbReference type="Proteomes" id="UP000449092"/>
    </source>
</evidence>
<evidence type="ECO:0000256" key="4">
    <source>
        <dbReference type="ARBA" id="ARBA00022438"/>
    </source>
</evidence>
<feature type="binding site" evidence="7">
    <location>
        <position position="344"/>
    </location>
    <ligand>
        <name>Mn(2+)</name>
        <dbReference type="ChEBI" id="CHEBI:29035"/>
        <label>1</label>
    </ligand>
</feature>
<dbReference type="Pfam" id="PF00883">
    <property type="entry name" value="Peptidase_M17"/>
    <property type="match status" value="1"/>
</dbReference>
<dbReference type="SUPFAM" id="SSF52949">
    <property type="entry name" value="Macro domain-like"/>
    <property type="match status" value="1"/>
</dbReference>
<keyword evidence="7" id="KW-0479">Metal-binding</keyword>
<keyword evidence="4 7" id="KW-0031">Aminopeptidase</keyword>
<dbReference type="GO" id="GO:0070006">
    <property type="term" value="F:metalloaminopeptidase activity"/>
    <property type="evidence" value="ECO:0007669"/>
    <property type="project" value="InterPro"/>
</dbReference>
<feature type="active site" evidence="7">
    <location>
        <position position="274"/>
    </location>
</feature>
<evidence type="ECO:0000259" key="8">
    <source>
        <dbReference type="PROSITE" id="PS00631"/>
    </source>
</evidence>
<dbReference type="AlphaFoldDB" id="A0A845DJ95"/>
<comment type="cofactor">
    <cofactor evidence="7">
        <name>Mn(2+)</name>
        <dbReference type="ChEBI" id="CHEBI:29035"/>
    </cofactor>
    <text evidence="7">Binds 2 manganese ions per subunit.</text>
</comment>